<name>A0A7W7QRL2_9ACTN</name>
<dbReference type="Gene3D" id="3.90.76.10">
    <property type="entry name" value="Dipeptide-binding Protein, Domain 1"/>
    <property type="match status" value="1"/>
</dbReference>
<evidence type="ECO:0000313" key="8">
    <source>
        <dbReference type="EMBL" id="MBB4918423.1"/>
    </source>
</evidence>
<comment type="similarity">
    <text evidence="2">Belongs to the bacterial solute-binding protein 5 family.</text>
</comment>
<evidence type="ECO:0000256" key="3">
    <source>
        <dbReference type="ARBA" id="ARBA00022448"/>
    </source>
</evidence>
<feature type="signal peptide" evidence="6">
    <location>
        <begin position="1"/>
        <end position="23"/>
    </location>
</feature>
<dbReference type="AlphaFoldDB" id="A0A7W7QRL2"/>
<feature type="region of interest" description="Disordered" evidence="5">
    <location>
        <begin position="211"/>
        <end position="231"/>
    </location>
</feature>
<dbReference type="Gene3D" id="3.10.105.10">
    <property type="entry name" value="Dipeptide-binding Protein, Domain 3"/>
    <property type="match status" value="1"/>
</dbReference>
<dbReference type="InterPro" id="IPR000914">
    <property type="entry name" value="SBP_5_dom"/>
</dbReference>
<proteinExistence type="inferred from homology"/>
<evidence type="ECO:0000256" key="6">
    <source>
        <dbReference type="SAM" id="SignalP"/>
    </source>
</evidence>
<comment type="subcellular location">
    <subcellularLocation>
        <location evidence="1">Cell membrane</location>
        <topology evidence="1">Lipid-anchor</topology>
    </subcellularLocation>
</comment>
<dbReference type="PROSITE" id="PS51257">
    <property type="entry name" value="PROKAR_LIPOPROTEIN"/>
    <property type="match status" value="1"/>
</dbReference>
<evidence type="ECO:0000256" key="1">
    <source>
        <dbReference type="ARBA" id="ARBA00004193"/>
    </source>
</evidence>
<comment type="caution">
    <text evidence="8">The sequence shown here is derived from an EMBL/GenBank/DDBJ whole genome shotgun (WGS) entry which is preliminary data.</text>
</comment>
<feature type="domain" description="Solute-binding protein family 5" evidence="7">
    <location>
        <begin position="87"/>
        <end position="475"/>
    </location>
</feature>
<organism evidence="8 9">
    <name type="scientific">Streptosporangium saharense</name>
    <dbReference type="NCBI Taxonomy" id="1706840"/>
    <lineage>
        <taxon>Bacteria</taxon>
        <taxon>Bacillati</taxon>
        <taxon>Actinomycetota</taxon>
        <taxon>Actinomycetes</taxon>
        <taxon>Streptosporangiales</taxon>
        <taxon>Streptosporangiaceae</taxon>
        <taxon>Streptosporangium</taxon>
    </lineage>
</organism>
<feature type="compositionally biased region" description="Basic and acidic residues" evidence="5">
    <location>
        <begin position="211"/>
        <end position="225"/>
    </location>
</feature>
<dbReference type="InterPro" id="IPR023765">
    <property type="entry name" value="SBP_5_CS"/>
</dbReference>
<evidence type="ECO:0000256" key="4">
    <source>
        <dbReference type="ARBA" id="ARBA00022729"/>
    </source>
</evidence>
<keyword evidence="4 6" id="KW-0732">Signal</keyword>
<dbReference type="EMBL" id="JACHJP010000006">
    <property type="protein sequence ID" value="MBB4918423.1"/>
    <property type="molecule type" value="Genomic_DNA"/>
</dbReference>
<evidence type="ECO:0000256" key="5">
    <source>
        <dbReference type="SAM" id="MobiDB-lite"/>
    </source>
</evidence>
<dbReference type="SUPFAM" id="SSF53850">
    <property type="entry name" value="Periplasmic binding protein-like II"/>
    <property type="match status" value="1"/>
</dbReference>
<keyword evidence="3" id="KW-0813">Transport</keyword>
<dbReference type="GO" id="GO:1904680">
    <property type="term" value="F:peptide transmembrane transporter activity"/>
    <property type="evidence" value="ECO:0007669"/>
    <property type="project" value="TreeGrafter"/>
</dbReference>
<gene>
    <name evidence="8" type="ORF">FHS44_005550</name>
</gene>
<dbReference type="Pfam" id="PF00496">
    <property type="entry name" value="SBP_bac_5"/>
    <property type="match status" value="1"/>
</dbReference>
<dbReference type="PANTHER" id="PTHR30290">
    <property type="entry name" value="PERIPLASMIC BINDING COMPONENT OF ABC TRANSPORTER"/>
    <property type="match status" value="1"/>
</dbReference>
<dbReference type="CDD" id="cd08493">
    <property type="entry name" value="PBP2_DppA_like"/>
    <property type="match status" value="1"/>
</dbReference>
<evidence type="ECO:0000313" key="9">
    <source>
        <dbReference type="Proteomes" id="UP000552644"/>
    </source>
</evidence>
<keyword evidence="9" id="KW-1185">Reference proteome</keyword>
<dbReference type="Proteomes" id="UP000552644">
    <property type="component" value="Unassembled WGS sequence"/>
</dbReference>
<reference evidence="8 9" key="1">
    <citation type="submission" date="2020-08" db="EMBL/GenBank/DDBJ databases">
        <title>Genomic Encyclopedia of Type Strains, Phase III (KMG-III): the genomes of soil and plant-associated and newly described type strains.</title>
        <authorList>
            <person name="Whitman W."/>
        </authorList>
    </citation>
    <scope>NUCLEOTIDE SEQUENCE [LARGE SCALE GENOMIC DNA]</scope>
    <source>
        <strain evidence="8 9">CECT 8840</strain>
    </source>
</reference>
<evidence type="ECO:0000259" key="7">
    <source>
        <dbReference type="Pfam" id="PF00496"/>
    </source>
</evidence>
<dbReference type="PROSITE" id="PS01040">
    <property type="entry name" value="SBP_BACTERIAL_5"/>
    <property type="match status" value="1"/>
</dbReference>
<dbReference type="PANTHER" id="PTHR30290:SF9">
    <property type="entry name" value="OLIGOPEPTIDE-BINDING PROTEIN APPA"/>
    <property type="match status" value="1"/>
</dbReference>
<dbReference type="RefSeq" id="WP_184719646.1">
    <property type="nucleotide sequence ID" value="NZ_JACHJP010000006.1"/>
</dbReference>
<dbReference type="Gene3D" id="3.40.190.10">
    <property type="entry name" value="Periplasmic binding protein-like II"/>
    <property type="match status" value="1"/>
</dbReference>
<protein>
    <submittedName>
        <fullName evidence="8">Peptide/nickel transport system substrate-binding protein</fullName>
    </submittedName>
</protein>
<dbReference type="GO" id="GO:0043190">
    <property type="term" value="C:ATP-binding cassette (ABC) transporter complex"/>
    <property type="evidence" value="ECO:0007669"/>
    <property type="project" value="InterPro"/>
</dbReference>
<accession>A0A7W7QRL2</accession>
<feature type="chain" id="PRO_5030558689" evidence="6">
    <location>
        <begin position="24"/>
        <end position="556"/>
    </location>
</feature>
<dbReference type="GO" id="GO:0042597">
    <property type="term" value="C:periplasmic space"/>
    <property type="evidence" value="ECO:0007669"/>
    <property type="project" value="UniProtKB-ARBA"/>
</dbReference>
<dbReference type="InterPro" id="IPR039424">
    <property type="entry name" value="SBP_5"/>
</dbReference>
<dbReference type="PIRSF" id="PIRSF002741">
    <property type="entry name" value="MppA"/>
    <property type="match status" value="1"/>
</dbReference>
<evidence type="ECO:0000256" key="2">
    <source>
        <dbReference type="ARBA" id="ARBA00005695"/>
    </source>
</evidence>
<dbReference type="InterPro" id="IPR030678">
    <property type="entry name" value="Peptide/Ni-bd"/>
</dbReference>
<dbReference type="GO" id="GO:0015833">
    <property type="term" value="P:peptide transport"/>
    <property type="evidence" value="ECO:0007669"/>
    <property type="project" value="TreeGrafter"/>
</dbReference>
<sequence length="556" mass="59728">MSPTTTRVRRLIAVAGATGLALAITSCSSERGTRQASAGGEKTGTFVFAAASEPVALDPAFVADSESTRVANQIFEGLVSIKPGTAEPAPGLATSWSQTDDGLSYTFQLRKDVKFSDGTPFDAEAVCFNFERWYNWNGPLQAENISNLYQLVFAGFKTSDNPALTKGIYKGCAAQGDAVTITLTRPYGSLIPALAISSFAMQSPTALKQYKADDPGASGDVRRNEYSTAHPTGTGPYLFESWEKGQRLTLRANPTYWGGKPKIDKIVVRIIPDGTARLQALQSGEIDGYDLVAPADVQGLSGAGFQVLPREPLNILYLGMNQADPLLADIRVRKAIAHALDKQAIVSQTLPAGTKPAEQFIPPPVNGYADSVATYDYDPAKAKKLLEEAGAVGKTVTFNYPTGTSRPYMPSPEDTFVAIRTQLEAVGLKVNAVPEKWSPEYLERIKAKTDHGLYLLGGTGIMNSADTFLGIFFGRKTVEWGFEDKKLFESVAAARSARNLAEQGEKYATVSKELMDLLPGIPVAHPVPSLALSPRITGYVTSPLAAEVWNTLEIKG</sequence>